<accession>A0AAE1HNA5</accession>
<organism evidence="1 2">
    <name type="scientific">Frankliniella fusca</name>
    <dbReference type="NCBI Taxonomy" id="407009"/>
    <lineage>
        <taxon>Eukaryota</taxon>
        <taxon>Metazoa</taxon>
        <taxon>Ecdysozoa</taxon>
        <taxon>Arthropoda</taxon>
        <taxon>Hexapoda</taxon>
        <taxon>Insecta</taxon>
        <taxon>Pterygota</taxon>
        <taxon>Neoptera</taxon>
        <taxon>Paraneoptera</taxon>
        <taxon>Thysanoptera</taxon>
        <taxon>Terebrantia</taxon>
        <taxon>Thripoidea</taxon>
        <taxon>Thripidae</taxon>
        <taxon>Frankliniella</taxon>
    </lineage>
</organism>
<name>A0AAE1HNA5_9NEOP</name>
<sequence length="658" mass="75859">MKEVVLSSKTVWRNGTPKVVKHEYGYTFPFLPQLEQLLNCKDVWHCFKNPPPRLDGVFQDICDGLYVKHHPLVVKHGKNLLLIVIYCDDVDPCDGLKYKKGINNLRFYYWLLINIHPDKRATLRAVNVIAIVKASVAKKYGNEPFLQDFKEDMQLLRTKGVVFSIFQNPTRLWALLVFAAGDMPAMSNLGGFKESHFALRPCRVCMVLSSDLCKCFREDLNLVRKKESHSKQLEIIERSTKKKAKEVAIFEDHLHGNAEIETEYNDHNNPSVNYGINKRSILDTVPGFDVTKCFPNDILHLLCEGVTENVCRLILRDVCFPQQDPNLPGKKGLSLNYINTIILDLSDLGHWNKKRPSKILKDHLFRKLGQSASQMVVLANLLPIILVNQLPRDKLELLLMTVKMLNLSLSFKMTFKDVDELEILIEEFGNKLSFLYPECKTPKLHTLIHLGSQIKLFGPLRYHMTFQFESMHSIFTSYLKVTRSMKNPAFSVGKRFLLRRNAEILENKDCNTFLYKGDEMNPVACILSNQQEKAALLEVCPFALDNDILKTSKLKRHGYIFRNGVVIYLGTEDSEKQFGRIESVFFVDQEIVISYNPLKCKFVKDLNCYEISKCSTLFKCVKMCDLPYPFPVTRFSFTFMVPQRVTIAYLLDMNFNCL</sequence>
<reference evidence="1" key="1">
    <citation type="submission" date="2021-07" db="EMBL/GenBank/DDBJ databases">
        <authorList>
            <person name="Catto M.A."/>
            <person name="Jacobson A."/>
            <person name="Kennedy G."/>
            <person name="Labadie P."/>
            <person name="Hunt B.G."/>
            <person name="Srinivasan R."/>
        </authorList>
    </citation>
    <scope>NUCLEOTIDE SEQUENCE</scope>
    <source>
        <strain evidence="1">PL_HMW_Pooled</strain>
        <tissue evidence="1">Head</tissue>
    </source>
</reference>
<evidence type="ECO:0000313" key="1">
    <source>
        <dbReference type="EMBL" id="KAK3924278.1"/>
    </source>
</evidence>
<dbReference type="PANTHER" id="PTHR46579">
    <property type="entry name" value="F5/8 TYPE C DOMAIN-CONTAINING PROTEIN-RELATED"/>
    <property type="match status" value="1"/>
</dbReference>
<dbReference type="AlphaFoldDB" id="A0AAE1HNA5"/>
<proteinExistence type="predicted"/>
<gene>
    <name evidence="1" type="ORF">KUF71_002549</name>
</gene>
<dbReference type="PANTHER" id="PTHR46579:SF1">
    <property type="entry name" value="F5_8 TYPE C DOMAIN-CONTAINING PROTEIN"/>
    <property type="match status" value="1"/>
</dbReference>
<keyword evidence="2" id="KW-1185">Reference proteome</keyword>
<evidence type="ECO:0000313" key="2">
    <source>
        <dbReference type="Proteomes" id="UP001219518"/>
    </source>
</evidence>
<reference evidence="1" key="2">
    <citation type="journal article" date="2023" name="BMC Genomics">
        <title>Pest status, molecular evolution, and epigenetic factors derived from the genome assembly of Frankliniella fusca, a thysanopteran phytovirus vector.</title>
        <authorList>
            <person name="Catto M.A."/>
            <person name="Labadie P.E."/>
            <person name="Jacobson A.L."/>
            <person name="Kennedy G.G."/>
            <person name="Srinivasan R."/>
            <person name="Hunt B.G."/>
        </authorList>
    </citation>
    <scope>NUCLEOTIDE SEQUENCE</scope>
    <source>
        <strain evidence="1">PL_HMW_Pooled</strain>
    </source>
</reference>
<comment type="caution">
    <text evidence="1">The sequence shown here is derived from an EMBL/GenBank/DDBJ whole genome shotgun (WGS) entry which is preliminary data.</text>
</comment>
<dbReference type="EMBL" id="JAHWGI010001169">
    <property type="protein sequence ID" value="KAK3924278.1"/>
    <property type="molecule type" value="Genomic_DNA"/>
</dbReference>
<dbReference type="Proteomes" id="UP001219518">
    <property type="component" value="Unassembled WGS sequence"/>
</dbReference>
<protein>
    <submittedName>
        <fullName evidence="1">Methylcrotonoyl-CoA carboxylase subunit alpha, mitochondrial</fullName>
    </submittedName>
</protein>